<dbReference type="InterPro" id="IPR051360">
    <property type="entry name" value="Neuronal_Pentraxin_Related"/>
</dbReference>
<evidence type="ECO:0000256" key="2">
    <source>
        <dbReference type="ARBA" id="ARBA00022723"/>
    </source>
</evidence>
<dbReference type="PANTHER" id="PTHR19277:SF125">
    <property type="entry name" value="B6"/>
    <property type="match status" value="1"/>
</dbReference>
<evidence type="ECO:0000256" key="4">
    <source>
        <dbReference type="ARBA" id="ARBA00022837"/>
    </source>
</evidence>
<dbReference type="EMBL" id="QRKC01000003">
    <property type="protein sequence ID" value="RHH77789.1"/>
    <property type="molecule type" value="Genomic_DNA"/>
</dbReference>
<dbReference type="InterPro" id="IPR006558">
    <property type="entry name" value="LamG-like"/>
</dbReference>
<evidence type="ECO:0000256" key="5">
    <source>
        <dbReference type="ARBA" id="ARBA00023157"/>
    </source>
</evidence>
<evidence type="ECO:0000256" key="1">
    <source>
        <dbReference type="ARBA" id="ARBA00001913"/>
    </source>
</evidence>
<keyword evidence="3" id="KW-0732">Signal</keyword>
<evidence type="ECO:0000313" key="7">
    <source>
        <dbReference type="EMBL" id="RHH77789.1"/>
    </source>
</evidence>
<protein>
    <submittedName>
        <fullName evidence="7">T9SS C-terminal target domain-containing protein</fullName>
    </submittedName>
</protein>
<dbReference type="GO" id="GO:0005975">
    <property type="term" value="P:carbohydrate metabolic process"/>
    <property type="evidence" value="ECO:0007669"/>
    <property type="project" value="UniProtKB-ARBA"/>
</dbReference>
<dbReference type="Gene3D" id="2.60.120.200">
    <property type="match status" value="3"/>
</dbReference>
<evidence type="ECO:0000256" key="3">
    <source>
        <dbReference type="ARBA" id="ARBA00022729"/>
    </source>
</evidence>
<dbReference type="InterPro" id="IPR026444">
    <property type="entry name" value="Secre_tail"/>
</dbReference>
<evidence type="ECO:0000259" key="6">
    <source>
        <dbReference type="SMART" id="SM00560"/>
    </source>
</evidence>
<dbReference type="GO" id="GO:0046872">
    <property type="term" value="F:metal ion binding"/>
    <property type="evidence" value="ECO:0007669"/>
    <property type="project" value="UniProtKB-KW"/>
</dbReference>
<dbReference type="SUPFAM" id="SSF49899">
    <property type="entry name" value="Concanavalin A-like lectins/glucanases"/>
    <property type="match status" value="3"/>
</dbReference>
<dbReference type="Pfam" id="PF13385">
    <property type="entry name" value="Laminin_G_3"/>
    <property type="match status" value="3"/>
</dbReference>
<dbReference type="NCBIfam" id="TIGR04183">
    <property type="entry name" value="Por_Secre_tail"/>
    <property type="match status" value="1"/>
</dbReference>
<dbReference type="Proteomes" id="UP000283732">
    <property type="component" value="Unassembled WGS sequence"/>
</dbReference>
<organism evidence="7 8">
    <name type="scientific">Parabacteroides merdae</name>
    <dbReference type="NCBI Taxonomy" id="46503"/>
    <lineage>
        <taxon>Bacteria</taxon>
        <taxon>Pseudomonadati</taxon>
        <taxon>Bacteroidota</taxon>
        <taxon>Bacteroidia</taxon>
        <taxon>Bacteroidales</taxon>
        <taxon>Tannerellaceae</taxon>
        <taxon>Parabacteroides</taxon>
    </lineage>
</organism>
<sequence length="3281" mass="363450">MELFLHEQYPPNRAGRKRGRSWLWLFLLLMIVGQQAKAQDFYLNANKANITDRIASDGYVQVDVPVYESTGKDESVYNGWLYVKTTDGTQDWKKVFCFYTQQGRDEWQDSDNVDDRIWMVVRLNDYENSPGFDLSGFSFVNNGYGYQKIENNNKVYLNQRNEGDVCVTRASFRWYIPGKFAGKNLEFKVVMDVDYNSDDDKEIRTESGITSGTGGNFPNPTLSYNLSQTPGKYTVTYAGVQAKDGDLIHWDNNGTSNSPGATGNKDYDVQNTSRDVKFTYHYKLHDYAYAERSAQITLKPFRYPDALTATDVANGNTEVSWSIPNATAGDDFSSSGTYEVQRSMDQNFNNPISIGIVTIEKGKTDYSIEDKTGEGNLNGTVYYRLRRSDAALWQWDYVKSGSIEKTMSHLQVLSAKAERHNWETTDAKKQQAKVTWTMDGDAEDQSKVWTGGAKVIVVQHKNQGGGAVTDEEIEATEEDVKRGYLIDDLNTTCVNYTYSVFVRPGNDNYPEQSPRVNAEITGEPILPTLSGQITSFTASKGYFSDHTTLQWTTDGIAIDQFEVLRREYKKGQAEDAGWETIHTQEGGTQTSFLVNDDKGHAGVIYEYRVDAVTHCVDEEIANPSEVDRGFRSPTGTISGQILFQYGDAVAGATVLATSNDQNLKKGQSLLFDGNGTMTTKAEMAVPTDASIQLFVKPTEENQSVTLLSWGHFVLGIQKGKPAISANGGTSWIQAETTLPTGRFTQLTAAFDTDLTLWLYVDGEQAKAVTATGQVTSSANEAIVTIGKGFKGYLDEARLWNRALTQGNKQTAGEIQDTYNRLLTGTENGLTAYWRFNDPVTDEAYDISHVGTNYNKNHLALSESGITLKGESADDYPTDGQLALRATTDSGGNYQISGVPYVGEETTYTVTPSHPILQFNPTSRNAVISNKQPVVSDVKFTDNSAIVIQGYVFYENSSVPVKDATFSIDGQVVTANGLPVKTATDGKFSFSVPAGVHTVKVEKANHTFKDDGRLLDSNGNNYNYQQPMSDIRFWDQTKVKLIGRVAGGTVEQNKPLGFSLSKNNLGDSPTLVLKLEGDARSEIYDKDAAGGDSAPESKDTTLTHYDGKHTNKVTFNQYDIVINPNAETGEFEAWLFPVSYKLNQATVTGWEIMPGAAPTIDLTNVFTEKTSEYIPVDEEGNELPTQTISYNEKFSLIHRVEPTISYKQANRAGKTMGYFGYESYAIADINGGEPDTVKLYDAEQQKYLFDAPVFAVGSWNFFVEATEDYYYNNVREGEQMNVDRVPTQKGALKITNTFNTTNLPQEEELDDNGKKLVTVAMNKPIFASNDKGKLTFSVTIGEGDDKKIYTAKTLEGFLIGQDPQTDGTDFVTGGPIMLLNILRDPPGSTSYSWWESGQTITYYSMSGKGFTQVGSESAGTKLGTTVTTGVGLGAFTIAKSEMENTVTLASEHETAVSHPEARTLSITTSTRYQTSDDPLNVGSAADVFIGVSNNIYYGAVDYIDILDKEAFDQSWKGEDGTVEDYTQATAPDGTTYYICRRKVLSSTVQGVTHFAYPKMHIENILIPNLIKMRNELLQVKTPTFGETEAQAKATSENRTIYLSYLPADDENFGAPNTDELKSYALFFPNGEMPEEKEVEDDPVYEMFPDYFKDKKVKNGTPDSVSFYNNSIQNWIDVLKRNEDEKLAAFKSSDKLENNRTFGAASPVEYSEAYSVNKEDGYTFSYTATGGVATDLGFNINGFGLETSISEMFGESGEYEQNEGVENTAASGYVLSDEGDFDYITVDVFRAAPIDTDFKDKWEDMMGEIEDDGDVEQDPDKIKKTKQYGSFIFKTRGGETACPYEPAEYTQYQDGAQQLLNEATLQIERPDITVDKPVVTNVPSDQAAVYNLKLMNDSQVSGATAIFTIAIVDAQNQHGAKFSIDGVPLADGRGIEVPYGEVLNKVLEVRRGTEYDYENLALVLKSQCQSDPTDNQADIADTVYISAHFIPSSSDINIKSPTDKWTLNTNSPKDSTDKYYMPLTIDGFDVNFQGFHHIEVQYKASSEADTRWTNICSFFTDTAYYEEASGTKEFITGPTITTRFFGAEDQNYDIRAVTFSKVGNEFVTKESPVITGVKDTKRPVVFGNIEPADGVLGVNDEIRLTFNETIAEGYMTEVKNFRVTGTRNGSNGDHSTALTFDGRSSYLETQVTRNLEAKDVTVEMWINPSASGQDMTLFSHGDETNALELTLAKDNTLKVRIGELEYTSKTLDVKLDEWRHVAMTYRAANQQLSVYFGGQEVVTGVQTVPYSGVGPMIFGRSIRGGNYFAGQMHEARIWTKVVEMADLIANSLRIYTGREAGLLAYYRMNEGKGDMVTDKSQGATAYMYGTTWSTQDGKSLSFNGKDAIAVVNSSRVAITGSSDYTLEFWFKAAAGQKEDAALVANGKGVGEESNGNANKVFVGFVDNELLFRNNGYEQKVAGNFRDGAWHHFVLAVNRTAGNAQIFMDGVLNSYFDASNIGGFSATQLYAGARRWTEAEQLVSHTDMYLDGAIDELRIWNMALPASTVSNNYNISPEGTEMGLMMYLPFSKYITNSANIQELVYSGDDLVTDSTLVTLEKAVATSEVAPVCKKAPETSIPFTFVVNKDALVINLMDTPEAIEKTTVNFTVKDVSDLNGNLMESPVTWSAYIDRNQLKWSEKSVTKEKKLNATMTFAVDVENHGGTVKNFTIEGLPAWLDAMPESGSIDPQGRETILFTVDEGTNVGRYDEVIYVKGDNNVAESLPVTLKVFDEQPDWTVNPGDFTYNMNVYGRLRFNKLFSADAEDMLAAFDAGGRCIGVANSQYLKDNDMWYVFLTVYSNTNRLAANQIEFRSWDASTGLVYTAYPSEDISFESDKVWGTASSPIIFDGEERVVQNIDLIKGWNWISYNVASELFSDPTSILNKAIFTGDEQVKDETNGVYMTYDGIRKQWVNNDPAQALKFDNRHMFLLQSPMTQKLSVSGLAIHEKENLTLDILPNWNYISYLSTVNLPISEALAGFEAVEGDIIKSQDRFSMYGETTGWLGSLTYLEPGKGYMLFSKNKTTLTYPDVTAGTTTRSTISTRTIGMPVETVSEQAGQYAANMSVVATVADNMPLYSGDRLLAYANGELRGEAMVTERPSDGESLFFLSVGGDRNEGISFALERGGEIIAETSPMLDYAANTVRGDIEQPMIIDFINDLEISVYPNPFEHELNFMLNAKSGDKVEIMLYTMAGQMIHRYQTTAAADGYIHHRYNAAVDMSKGIYMATVIINGERHVYKISKR</sequence>
<dbReference type="GO" id="GO:0004553">
    <property type="term" value="F:hydrolase activity, hydrolyzing O-glycosyl compounds"/>
    <property type="evidence" value="ECO:0007669"/>
    <property type="project" value="UniProtKB-ARBA"/>
</dbReference>
<feature type="domain" description="LamG-like jellyroll fold" evidence="6">
    <location>
        <begin position="687"/>
        <end position="806"/>
    </location>
</feature>
<dbReference type="InterPro" id="IPR013320">
    <property type="entry name" value="ConA-like_dom_sf"/>
</dbReference>
<name>A0A414XV75_9BACT</name>
<gene>
    <name evidence="7" type="ORF">DW191_09580</name>
</gene>
<keyword evidence="2" id="KW-0479">Metal-binding</keyword>
<keyword evidence="4" id="KW-0106">Calcium</keyword>
<dbReference type="PANTHER" id="PTHR19277">
    <property type="entry name" value="PENTRAXIN"/>
    <property type="match status" value="1"/>
</dbReference>
<comment type="cofactor">
    <cofactor evidence="1">
        <name>Ca(2+)</name>
        <dbReference type="ChEBI" id="CHEBI:29108"/>
    </cofactor>
</comment>
<dbReference type="RefSeq" id="WP_122291126.1">
    <property type="nucleotide sequence ID" value="NZ_QRKC01000003.1"/>
</dbReference>
<dbReference type="SMART" id="SM00560">
    <property type="entry name" value="LamGL"/>
    <property type="match status" value="2"/>
</dbReference>
<accession>A0A414XV75</accession>
<proteinExistence type="predicted"/>
<dbReference type="Gene3D" id="2.60.40.1120">
    <property type="entry name" value="Carboxypeptidase-like, regulatory domain"/>
    <property type="match status" value="1"/>
</dbReference>
<keyword evidence="5" id="KW-1015">Disulfide bond</keyword>
<feature type="domain" description="LamG-like jellyroll fold" evidence="6">
    <location>
        <begin position="2196"/>
        <end position="2323"/>
    </location>
</feature>
<evidence type="ECO:0000313" key="8">
    <source>
        <dbReference type="Proteomes" id="UP000283732"/>
    </source>
</evidence>
<reference evidence="7 8" key="1">
    <citation type="submission" date="2018-08" db="EMBL/GenBank/DDBJ databases">
        <title>A genome reference for cultivated species of the human gut microbiota.</title>
        <authorList>
            <person name="Zou Y."/>
            <person name="Xue W."/>
            <person name="Luo G."/>
        </authorList>
    </citation>
    <scope>NUCLEOTIDE SEQUENCE [LARGE SCALE GENOMIC DNA]</scope>
    <source>
        <strain evidence="7 8">AM16-50</strain>
    </source>
</reference>
<comment type="caution">
    <text evidence="7">The sequence shown here is derived from an EMBL/GenBank/DDBJ whole genome shotgun (WGS) entry which is preliminary data.</text>
</comment>